<feature type="domain" description="TM2" evidence="6">
    <location>
        <begin position="67"/>
        <end position="116"/>
    </location>
</feature>
<dbReference type="Pfam" id="PF13240">
    <property type="entry name" value="Zn_Ribbon_1"/>
    <property type="match status" value="1"/>
</dbReference>
<keyword evidence="3 5" id="KW-1133">Transmembrane helix</keyword>
<evidence type="ECO:0000256" key="5">
    <source>
        <dbReference type="SAM" id="Phobius"/>
    </source>
</evidence>
<comment type="caution">
    <text evidence="8">The sequence shown here is derived from an EMBL/GenBank/DDBJ whole genome shotgun (WGS) entry which is preliminary data.</text>
</comment>
<dbReference type="Proteomes" id="UP000030993">
    <property type="component" value="Unassembled WGS sequence"/>
</dbReference>
<comment type="subcellular location">
    <subcellularLocation>
        <location evidence="1">Membrane</location>
        <topology evidence="1">Multi-pass membrane protein</topology>
    </subcellularLocation>
</comment>
<dbReference type="RefSeq" id="WP_039206708.1">
    <property type="nucleotide sequence ID" value="NZ_JSCE01000083.1"/>
</dbReference>
<name>A0A0B2K0V4_9FIRM</name>
<keyword evidence="9" id="KW-1185">Reference proteome</keyword>
<evidence type="ECO:0000313" key="8">
    <source>
        <dbReference type="EMBL" id="KHM52578.1"/>
    </source>
</evidence>
<organism evidence="8 9">
    <name type="scientific">Anaerovibrio lipolyticus</name>
    <dbReference type="NCBI Taxonomy" id="82374"/>
    <lineage>
        <taxon>Bacteria</taxon>
        <taxon>Bacillati</taxon>
        <taxon>Bacillota</taxon>
        <taxon>Negativicutes</taxon>
        <taxon>Selenomonadales</taxon>
        <taxon>Selenomonadaceae</taxon>
        <taxon>Anaerovibrio</taxon>
    </lineage>
</organism>
<dbReference type="EMBL" id="JSCE01000083">
    <property type="protein sequence ID" value="KHM52578.1"/>
    <property type="molecule type" value="Genomic_DNA"/>
</dbReference>
<gene>
    <name evidence="8" type="ORF">NZ47_04005</name>
</gene>
<evidence type="ECO:0000256" key="1">
    <source>
        <dbReference type="ARBA" id="ARBA00004141"/>
    </source>
</evidence>
<evidence type="ECO:0000313" key="9">
    <source>
        <dbReference type="Proteomes" id="UP000030993"/>
    </source>
</evidence>
<feature type="transmembrane region" description="Helical" evidence="5">
    <location>
        <begin position="94"/>
        <end position="113"/>
    </location>
</feature>
<evidence type="ECO:0008006" key="10">
    <source>
        <dbReference type="Google" id="ProtNLM"/>
    </source>
</evidence>
<feature type="transmembrane region" description="Helical" evidence="5">
    <location>
        <begin position="70"/>
        <end position="88"/>
    </location>
</feature>
<dbReference type="InterPro" id="IPR026870">
    <property type="entry name" value="Zinc_ribbon_dom"/>
</dbReference>
<evidence type="ECO:0000256" key="3">
    <source>
        <dbReference type="ARBA" id="ARBA00022989"/>
    </source>
</evidence>
<dbReference type="InterPro" id="IPR007829">
    <property type="entry name" value="TM2"/>
</dbReference>
<feature type="domain" description="Zinc-ribbon" evidence="7">
    <location>
        <begin position="5"/>
        <end position="26"/>
    </location>
</feature>
<evidence type="ECO:0000256" key="4">
    <source>
        <dbReference type="ARBA" id="ARBA00023136"/>
    </source>
</evidence>
<keyword evidence="4 5" id="KW-0472">Membrane</keyword>
<reference evidence="8 9" key="1">
    <citation type="journal article" date="2013" name="PLoS ONE">
        <title>Identification and characterization of three novel lipases belonging to families II and V from Anaerovibrio lipolyticus 5ST.</title>
        <authorList>
            <person name="Prive F."/>
            <person name="Kaderbhai N.N."/>
            <person name="Girdwood S."/>
            <person name="Worgan H.J."/>
            <person name="Pinloche E."/>
            <person name="Scollan N.D."/>
            <person name="Huws S.A."/>
            <person name="Newbold C.J."/>
        </authorList>
    </citation>
    <scope>NUCLEOTIDE SEQUENCE [LARGE SCALE GENOMIC DNA]</scope>
    <source>
        <strain evidence="8 9">5S</strain>
    </source>
</reference>
<dbReference type="AlphaFoldDB" id="A0A0B2K0V4"/>
<keyword evidence="2 5" id="KW-0812">Transmembrane</keyword>
<evidence type="ECO:0000259" key="6">
    <source>
        <dbReference type="Pfam" id="PF05154"/>
    </source>
</evidence>
<proteinExistence type="predicted"/>
<dbReference type="GO" id="GO:0016020">
    <property type="term" value="C:membrane"/>
    <property type="evidence" value="ECO:0007669"/>
    <property type="project" value="UniProtKB-SubCell"/>
</dbReference>
<dbReference type="STRING" id="82374.NZ47_04005"/>
<protein>
    <recommendedName>
        <fullName evidence="10">TM2 domain-containing protein</fullName>
    </recommendedName>
</protein>
<evidence type="ECO:0000256" key="2">
    <source>
        <dbReference type="ARBA" id="ARBA00022692"/>
    </source>
</evidence>
<accession>A0A0B2K0V4</accession>
<sequence length="131" mass="13888">MSRICKNCGQTVDDNSAFCPNCGASVQDTVPSTNVNSNDGYQQNNPYQQPMGEAGTAWGLGDDKKLVSKVAYGVLAILLGGIGIHKFYAGKTLWGIIYILLCWTGIPSILALVEGIIGLTTKDDGQGNIYA</sequence>
<dbReference type="Pfam" id="PF05154">
    <property type="entry name" value="TM2"/>
    <property type="match status" value="1"/>
</dbReference>
<evidence type="ECO:0000259" key="7">
    <source>
        <dbReference type="Pfam" id="PF13240"/>
    </source>
</evidence>